<dbReference type="EMBL" id="ML736745">
    <property type="protein sequence ID" value="KAE8407963.1"/>
    <property type="molecule type" value="Genomic_DNA"/>
</dbReference>
<keyword evidence="5" id="KW-0808">Transferase</keyword>
<evidence type="ECO:0000256" key="5">
    <source>
        <dbReference type="ARBA" id="ARBA00022679"/>
    </source>
</evidence>
<dbReference type="InterPro" id="IPR011009">
    <property type="entry name" value="Kinase-like_dom_sf"/>
</dbReference>
<sequence>MKLDAKAIRYLTSEDFRVLSAVETGSRNHEVVPTPLIANISGLRGGSGVNRAISNLAKTNLIAKVKNAKYDGYRLTYGGLDYLALNAHQKQKCVYSVGNQIGVGKESDIIVVANHQGTQRILKIHRLGRISFRTVKTNRDYLRHRQTGSWMYMSRLAAMKEYAFMKALGENGFSVPEPIAQNRHTIVMSLIDAFPLRQISTVPNPALLYSELMDTIMRLARYGLIHGDFNEFNILIKEEEDPNAKGKAPADAENDENIRLVPVIIDFPQMVSIDHANAEMYFDRDVNCIKRYFQRKFRYVSDEPGPFFADAKKQLLENPGKRLDVDVEASGFSRKMARELEAYMKEVGANEEEERGSDDEDHSGSEDEAEEDVNAEDEESGAKKSKESESDAITESSQRLGELHVS</sequence>
<dbReference type="PANTHER" id="PTHR45852:SF1">
    <property type="entry name" value="SERINE_THREONINE-PROTEIN KINASE RIO2"/>
    <property type="match status" value="1"/>
</dbReference>
<proteinExistence type="inferred from homology"/>
<evidence type="ECO:0000256" key="3">
    <source>
        <dbReference type="ARBA" id="ARBA00012513"/>
    </source>
</evidence>
<dbReference type="GO" id="GO:0030688">
    <property type="term" value="C:preribosome, small subunit precursor"/>
    <property type="evidence" value="ECO:0007669"/>
    <property type="project" value="TreeGrafter"/>
</dbReference>
<dbReference type="EC" id="2.7.11.1" evidence="3"/>
<evidence type="ECO:0000256" key="11">
    <source>
        <dbReference type="ARBA" id="ARBA00047899"/>
    </source>
</evidence>
<evidence type="ECO:0000313" key="17">
    <source>
        <dbReference type="Proteomes" id="UP000325579"/>
    </source>
</evidence>
<keyword evidence="8" id="KW-0418">Kinase</keyword>
<dbReference type="SMART" id="SM00090">
    <property type="entry name" value="RIO"/>
    <property type="match status" value="1"/>
</dbReference>
<evidence type="ECO:0000256" key="7">
    <source>
        <dbReference type="ARBA" id="ARBA00022741"/>
    </source>
</evidence>
<dbReference type="FunFam" id="1.10.510.10:FF:000566">
    <property type="entry name" value="Serine/threonine-protein kinase rio2"/>
    <property type="match status" value="1"/>
</dbReference>
<dbReference type="GO" id="GO:0046872">
    <property type="term" value="F:metal ion binding"/>
    <property type="evidence" value="ECO:0007669"/>
    <property type="project" value="UniProtKB-KW"/>
</dbReference>
<evidence type="ECO:0000256" key="4">
    <source>
        <dbReference type="ARBA" id="ARBA00022527"/>
    </source>
</evidence>
<comment type="cofactor">
    <cofactor evidence="1">
        <name>Mg(2+)</name>
        <dbReference type="ChEBI" id="CHEBI:18420"/>
    </cofactor>
</comment>
<dbReference type="InterPro" id="IPR036388">
    <property type="entry name" value="WH-like_DNA-bd_sf"/>
</dbReference>
<dbReference type="RefSeq" id="XP_031945282.1">
    <property type="nucleotide sequence ID" value="XM_032080978.1"/>
</dbReference>
<dbReference type="Pfam" id="PF09202">
    <property type="entry name" value="Rio2_N"/>
    <property type="match status" value="1"/>
</dbReference>
<dbReference type="GO" id="GO:0005829">
    <property type="term" value="C:cytosol"/>
    <property type="evidence" value="ECO:0007669"/>
    <property type="project" value="TreeGrafter"/>
</dbReference>
<dbReference type="GO" id="GO:0005524">
    <property type="term" value="F:ATP binding"/>
    <property type="evidence" value="ECO:0007669"/>
    <property type="project" value="UniProtKB-KW"/>
</dbReference>
<evidence type="ECO:0000256" key="9">
    <source>
        <dbReference type="ARBA" id="ARBA00022840"/>
    </source>
</evidence>
<keyword evidence="7" id="KW-0547">Nucleotide-binding</keyword>
<comment type="catalytic activity">
    <reaction evidence="11">
        <text>L-threonyl-[protein] + ATP = O-phospho-L-threonyl-[protein] + ADP + H(+)</text>
        <dbReference type="Rhea" id="RHEA:46608"/>
        <dbReference type="Rhea" id="RHEA-COMP:11060"/>
        <dbReference type="Rhea" id="RHEA-COMP:11605"/>
        <dbReference type="ChEBI" id="CHEBI:15378"/>
        <dbReference type="ChEBI" id="CHEBI:30013"/>
        <dbReference type="ChEBI" id="CHEBI:30616"/>
        <dbReference type="ChEBI" id="CHEBI:61977"/>
        <dbReference type="ChEBI" id="CHEBI:456216"/>
        <dbReference type="EC" id="2.7.11.1"/>
    </reaction>
</comment>
<dbReference type="InterPro" id="IPR000687">
    <property type="entry name" value="RIO_kinase"/>
</dbReference>
<feature type="compositionally biased region" description="Acidic residues" evidence="15">
    <location>
        <begin position="349"/>
        <end position="379"/>
    </location>
</feature>
<dbReference type="Gene3D" id="1.10.510.10">
    <property type="entry name" value="Transferase(Phosphotransferase) domain 1"/>
    <property type="match status" value="1"/>
</dbReference>
<accession>A0A5N7DPM1</accession>
<dbReference type="InterPro" id="IPR015285">
    <property type="entry name" value="RIO2_wHTH_N"/>
</dbReference>
<dbReference type="GO" id="GO:0030490">
    <property type="term" value="P:maturation of SSU-rRNA"/>
    <property type="evidence" value="ECO:0007669"/>
    <property type="project" value="TreeGrafter"/>
</dbReference>
<evidence type="ECO:0000256" key="14">
    <source>
        <dbReference type="ARBA" id="ARBA00068837"/>
    </source>
</evidence>
<dbReference type="GeneID" id="43665669"/>
<feature type="region of interest" description="Disordered" evidence="15">
    <location>
        <begin position="346"/>
        <end position="406"/>
    </location>
</feature>
<dbReference type="InterPro" id="IPR018935">
    <property type="entry name" value="RIO_kinase_CS"/>
</dbReference>
<evidence type="ECO:0000256" key="2">
    <source>
        <dbReference type="ARBA" id="ARBA00009196"/>
    </source>
</evidence>
<dbReference type="SUPFAM" id="SSF56112">
    <property type="entry name" value="Protein kinase-like (PK-like)"/>
    <property type="match status" value="1"/>
</dbReference>
<accession>A0A5N6HXH2</accession>
<dbReference type="PANTHER" id="PTHR45852">
    <property type="entry name" value="SER/THR-PROTEIN KINASE RIO2"/>
    <property type="match status" value="1"/>
</dbReference>
<name>A0A5N6HXH2_9EURO</name>
<dbReference type="GO" id="GO:0005634">
    <property type="term" value="C:nucleus"/>
    <property type="evidence" value="ECO:0007669"/>
    <property type="project" value="TreeGrafter"/>
</dbReference>
<reference evidence="16 17" key="1">
    <citation type="submission" date="2019-04" db="EMBL/GenBank/DDBJ databases">
        <authorList>
            <consortium name="DOE Joint Genome Institute"/>
            <person name="Mondo S."/>
            <person name="Kjaerbolling I."/>
            <person name="Vesth T."/>
            <person name="Frisvad J.C."/>
            <person name="Nybo J.L."/>
            <person name="Theobald S."/>
            <person name="Kildgaard S."/>
            <person name="Isbrandt T."/>
            <person name="Kuo A."/>
            <person name="Sato A."/>
            <person name="Lyhne E.K."/>
            <person name="Kogle M.E."/>
            <person name="Wiebenga A."/>
            <person name="Kun R.S."/>
            <person name="Lubbers R.J."/>
            <person name="Makela M.R."/>
            <person name="Barry K."/>
            <person name="Chovatia M."/>
            <person name="Clum A."/>
            <person name="Daum C."/>
            <person name="Haridas S."/>
            <person name="He G."/>
            <person name="LaButti K."/>
            <person name="Lipzen A."/>
            <person name="Riley R."/>
            <person name="Salamov A."/>
            <person name="Simmons B.A."/>
            <person name="Magnuson J.K."/>
            <person name="Henrissat B."/>
            <person name="Mortensen U.H."/>
            <person name="Larsen T.O."/>
            <person name="Devries R.P."/>
            <person name="Grigoriev I.V."/>
            <person name="Machida M."/>
            <person name="Baker S.E."/>
            <person name="Andersen M.R."/>
            <person name="Cantor M.N."/>
            <person name="Hua S.X."/>
        </authorList>
    </citation>
    <scope>NUCLEOTIDE SEQUENCE [LARGE SCALE GENOMIC DNA]</scope>
    <source>
        <strain evidence="16 17">CBS 119388</strain>
    </source>
</reference>
<comment type="similarity">
    <text evidence="2">Belongs to the protein kinase superfamily. RIO-type Ser/Thr kinase family.</text>
</comment>
<keyword evidence="10" id="KW-0460">Magnesium</keyword>
<dbReference type="InterPro" id="IPR030484">
    <property type="entry name" value="Rio2"/>
</dbReference>
<gene>
    <name evidence="16" type="ORF">BDV37DRAFT_239526</name>
</gene>
<comment type="catalytic activity">
    <reaction evidence="12">
        <text>L-seryl-[protein] + ATP = O-phospho-L-seryl-[protein] + ADP + H(+)</text>
        <dbReference type="Rhea" id="RHEA:17989"/>
        <dbReference type="Rhea" id="RHEA-COMP:9863"/>
        <dbReference type="Rhea" id="RHEA-COMP:11604"/>
        <dbReference type="ChEBI" id="CHEBI:15378"/>
        <dbReference type="ChEBI" id="CHEBI:29999"/>
        <dbReference type="ChEBI" id="CHEBI:30616"/>
        <dbReference type="ChEBI" id="CHEBI:83421"/>
        <dbReference type="ChEBI" id="CHEBI:456216"/>
        <dbReference type="EC" id="2.7.11.1"/>
    </reaction>
</comment>
<keyword evidence="9" id="KW-0067">ATP-binding</keyword>
<dbReference type="GO" id="GO:0004674">
    <property type="term" value="F:protein serine/threonine kinase activity"/>
    <property type="evidence" value="ECO:0007669"/>
    <property type="project" value="UniProtKB-KW"/>
</dbReference>
<dbReference type="Gene3D" id="1.10.10.10">
    <property type="entry name" value="Winged helix-like DNA-binding domain superfamily/Winged helix DNA-binding domain"/>
    <property type="match status" value="1"/>
</dbReference>
<dbReference type="Proteomes" id="UP000325579">
    <property type="component" value="Unassembled WGS sequence"/>
</dbReference>
<dbReference type="SUPFAM" id="SSF46785">
    <property type="entry name" value="Winged helix' DNA-binding domain"/>
    <property type="match status" value="1"/>
</dbReference>
<dbReference type="InterPro" id="IPR036390">
    <property type="entry name" value="WH_DNA-bd_sf"/>
</dbReference>
<dbReference type="FunFam" id="1.10.10.10:FF:000053">
    <property type="entry name" value="Serine/threonine-protein kinase RIO2"/>
    <property type="match status" value="1"/>
</dbReference>
<evidence type="ECO:0000313" key="16">
    <source>
        <dbReference type="EMBL" id="KAE8407963.1"/>
    </source>
</evidence>
<evidence type="ECO:0000256" key="13">
    <source>
        <dbReference type="ARBA" id="ARBA00068353"/>
    </source>
</evidence>
<dbReference type="InterPro" id="IPR018934">
    <property type="entry name" value="RIO_dom"/>
</dbReference>
<evidence type="ECO:0000256" key="15">
    <source>
        <dbReference type="SAM" id="MobiDB-lite"/>
    </source>
</evidence>
<evidence type="ECO:0000256" key="6">
    <source>
        <dbReference type="ARBA" id="ARBA00022723"/>
    </source>
</evidence>
<evidence type="ECO:0000256" key="12">
    <source>
        <dbReference type="ARBA" id="ARBA00048679"/>
    </source>
</evidence>
<dbReference type="Gene3D" id="3.30.200.20">
    <property type="entry name" value="Phosphorylase Kinase, domain 1"/>
    <property type="match status" value="1"/>
</dbReference>
<dbReference type="CDD" id="cd05144">
    <property type="entry name" value="RIO2_C"/>
    <property type="match status" value="1"/>
</dbReference>
<evidence type="ECO:0000256" key="1">
    <source>
        <dbReference type="ARBA" id="ARBA00001946"/>
    </source>
</evidence>
<dbReference type="FunFam" id="3.30.200.20:FF:000052">
    <property type="entry name" value="Serine/threonine-protein kinase RIO2"/>
    <property type="match status" value="1"/>
</dbReference>
<dbReference type="AlphaFoldDB" id="A0A5N6HXH2"/>
<evidence type="ECO:0000256" key="10">
    <source>
        <dbReference type="ARBA" id="ARBA00022842"/>
    </source>
</evidence>
<organism evidence="16 17">
    <name type="scientific">Aspergillus pseudonomiae</name>
    <dbReference type="NCBI Taxonomy" id="1506151"/>
    <lineage>
        <taxon>Eukaryota</taxon>
        <taxon>Fungi</taxon>
        <taxon>Dikarya</taxon>
        <taxon>Ascomycota</taxon>
        <taxon>Pezizomycotina</taxon>
        <taxon>Eurotiomycetes</taxon>
        <taxon>Eurotiomycetidae</taxon>
        <taxon>Eurotiales</taxon>
        <taxon>Aspergillaceae</taxon>
        <taxon>Aspergillus</taxon>
        <taxon>Aspergillus subgen. Circumdati</taxon>
    </lineage>
</organism>
<dbReference type="PROSITE" id="PS01245">
    <property type="entry name" value="RIO1"/>
    <property type="match status" value="1"/>
</dbReference>
<keyword evidence="6" id="KW-0479">Metal-binding</keyword>
<evidence type="ECO:0000256" key="8">
    <source>
        <dbReference type="ARBA" id="ARBA00022777"/>
    </source>
</evidence>
<dbReference type="OrthoDB" id="10258631at2759"/>
<feature type="compositionally biased region" description="Basic and acidic residues" evidence="15">
    <location>
        <begin position="380"/>
        <end position="389"/>
    </location>
</feature>
<protein>
    <recommendedName>
        <fullName evidence="13">Serine/threonine-protein kinase RIO2</fullName>
        <ecNumber evidence="3">2.7.11.1</ecNumber>
    </recommendedName>
    <alternativeName>
        <fullName evidence="14">Serine/threonine-protein kinase rio2</fullName>
    </alternativeName>
</protein>
<dbReference type="Pfam" id="PF01163">
    <property type="entry name" value="RIO1"/>
    <property type="match status" value="2"/>
</dbReference>
<keyword evidence="17" id="KW-1185">Reference proteome</keyword>
<keyword evidence="4" id="KW-0723">Serine/threonine-protein kinase</keyword>